<reference evidence="1" key="2">
    <citation type="journal article" date="2015" name="Fish Shellfish Immunol.">
        <title>Early steps in the European eel (Anguilla anguilla)-Vibrio vulnificus interaction in the gills: Role of the RtxA13 toxin.</title>
        <authorList>
            <person name="Callol A."/>
            <person name="Pajuelo D."/>
            <person name="Ebbesson L."/>
            <person name="Teles M."/>
            <person name="MacKenzie S."/>
            <person name="Amaro C."/>
        </authorList>
    </citation>
    <scope>NUCLEOTIDE SEQUENCE</scope>
</reference>
<organism evidence="1">
    <name type="scientific">Anguilla anguilla</name>
    <name type="common">European freshwater eel</name>
    <name type="synonym">Muraena anguilla</name>
    <dbReference type="NCBI Taxonomy" id="7936"/>
    <lineage>
        <taxon>Eukaryota</taxon>
        <taxon>Metazoa</taxon>
        <taxon>Chordata</taxon>
        <taxon>Craniata</taxon>
        <taxon>Vertebrata</taxon>
        <taxon>Euteleostomi</taxon>
        <taxon>Actinopterygii</taxon>
        <taxon>Neopterygii</taxon>
        <taxon>Teleostei</taxon>
        <taxon>Anguilliformes</taxon>
        <taxon>Anguillidae</taxon>
        <taxon>Anguilla</taxon>
    </lineage>
</organism>
<proteinExistence type="predicted"/>
<evidence type="ECO:0000313" key="1">
    <source>
        <dbReference type="EMBL" id="JAH99555.1"/>
    </source>
</evidence>
<name>A0A0E9XCI7_ANGAN</name>
<sequence>MRSFFSIVTPASSAARERHRMWNFSDLIEQNVSVLRMWR</sequence>
<protein>
    <submittedName>
        <fullName evidence="1">Uncharacterized protein</fullName>
    </submittedName>
</protein>
<dbReference type="AlphaFoldDB" id="A0A0E9XCI7"/>
<reference evidence="1" key="1">
    <citation type="submission" date="2014-11" db="EMBL/GenBank/DDBJ databases">
        <authorList>
            <person name="Amaro Gonzalez C."/>
        </authorList>
    </citation>
    <scope>NUCLEOTIDE SEQUENCE</scope>
</reference>
<accession>A0A0E9XCI7</accession>
<dbReference type="EMBL" id="GBXM01009022">
    <property type="protein sequence ID" value="JAH99555.1"/>
    <property type="molecule type" value="Transcribed_RNA"/>
</dbReference>